<dbReference type="Proteomes" id="UP001589813">
    <property type="component" value="Unassembled WGS sequence"/>
</dbReference>
<dbReference type="Gene3D" id="1.10.1040.10">
    <property type="entry name" value="N-(1-d-carboxylethyl)-l-norvaline Dehydrogenase, domain 2"/>
    <property type="match status" value="1"/>
</dbReference>
<dbReference type="InterPro" id="IPR013332">
    <property type="entry name" value="KPR_N"/>
</dbReference>
<evidence type="ECO:0000259" key="10">
    <source>
        <dbReference type="Pfam" id="PF02558"/>
    </source>
</evidence>
<keyword evidence="5" id="KW-0566">Pantothenate biosynthesis</keyword>
<comment type="similarity">
    <text evidence="2">Belongs to the ketopantoate reductase family.</text>
</comment>
<dbReference type="Pfam" id="PF08546">
    <property type="entry name" value="ApbA_C"/>
    <property type="match status" value="1"/>
</dbReference>
<evidence type="ECO:0000256" key="1">
    <source>
        <dbReference type="ARBA" id="ARBA00004994"/>
    </source>
</evidence>
<evidence type="ECO:0000256" key="3">
    <source>
        <dbReference type="ARBA" id="ARBA00013014"/>
    </source>
</evidence>
<evidence type="ECO:0000313" key="12">
    <source>
        <dbReference type="EMBL" id="MFC0048635.1"/>
    </source>
</evidence>
<dbReference type="EMBL" id="JBHLXP010000001">
    <property type="protein sequence ID" value="MFC0048635.1"/>
    <property type="molecule type" value="Genomic_DNA"/>
</dbReference>
<reference evidence="12 13" key="1">
    <citation type="submission" date="2024-09" db="EMBL/GenBank/DDBJ databases">
        <authorList>
            <person name="Sun Q."/>
            <person name="Mori K."/>
        </authorList>
    </citation>
    <scope>NUCLEOTIDE SEQUENCE [LARGE SCALE GENOMIC DNA]</scope>
    <source>
        <strain evidence="12 13">KCTC 23315</strain>
    </source>
</reference>
<dbReference type="GO" id="GO:0008677">
    <property type="term" value="F:2-dehydropantoate 2-reductase activity"/>
    <property type="evidence" value="ECO:0007669"/>
    <property type="project" value="UniProtKB-EC"/>
</dbReference>
<dbReference type="Pfam" id="PF02558">
    <property type="entry name" value="ApbA"/>
    <property type="match status" value="1"/>
</dbReference>
<feature type="domain" description="Ketopantoate reductase C-terminal" evidence="11">
    <location>
        <begin position="192"/>
        <end position="332"/>
    </location>
</feature>
<dbReference type="InterPro" id="IPR013328">
    <property type="entry name" value="6PGD_dom2"/>
</dbReference>
<organism evidence="12 13">
    <name type="scientific">Rheinheimera tilapiae</name>
    <dbReference type="NCBI Taxonomy" id="875043"/>
    <lineage>
        <taxon>Bacteria</taxon>
        <taxon>Pseudomonadati</taxon>
        <taxon>Pseudomonadota</taxon>
        <taxon>Gammaproteobacteria</taxon>
        <taxon>Chromatiales</taxon>
        <taxon>Chromatiaceae</taxon>
        <taxon>Rheinheimera</taxon>
    </lineage>
</organism>
<accession>A0ABV6BCP4</accession>
<keyword evidence="7 12" id="KW-0560">Oxidoreductase</keyword>
<keyword evidence="6" id="KW-0521">NADP</keyword>
<dbReference type="PANTHER" id="PTHR43765">
    <property type="entry name" value="2-DEHYDROPANTOATE 2-REDUCTASE-RELATED"/>
    <property type="match status" value="1"/>
</dbReference>
<comment type="pathway">
    <text evidence="1">Cofactor biosynthesis; (R)-pantothenate biosynthesis; (R)-pantoate from 3-methyl-2-oxobutanoate: step 2/2.</text>
</comment>
<dbReference type="RefSeq" id="WP_377243005.1">
    <property type="nucleotide sequence ID" value="NZ_JBHLXP010000001.1"/>
</dbReference>
<dbReference type="SUPFAM" id="SSF48179">
    <property type="entry name" value="6-phosphogluconate dehydrogenase C-terminal domain-like"/>
    <property type="match status" value="1"/>
</dbReference>
<comment type="catalytic activity">
    <reaction evidence="9">
        <text>(R)-pantoate + NADP(+) = 2-dehydropantoate + NADPH + H(+)</text>
        <dbReference type="Rhea" id="RHEA:16233"/>
        <dbReference type="ChEBI" id="CHEBI:11561"/>
        <dbReference type="ChEBI" id="CHEBI:15378"/>
        <dbReference type="ChEBI" id="CHEBI:15980"/>
        <dbReference type="ChEBI" id="CHEBI:57783"/>
        <dbReference type="ChEBI" id="CHEBI:58349"/>
        <dbReference type="EC" id="1.1.1.169"/>
    </reaction>
</comment>
<evidence type="ECO:0000256" key="6">
    <source>
        <dbReference type="ARBA" id="ARBA00022857"/>
    </source>
</evidence>
<evidence type="ECO:0000256" key="5">
    <source>
        <dbReference type="ARBA" id="ARBA00022655"/>
    </source>
</evidence>
<dbReference type="InterPro" id="IPR036291">
    <property type="entry name" value="NAD(P)-bd_dom_sf"/>
</dbReference>
<name>A0ABV6BCP4_9GAMM</name>
<feature type="domain" description="Ketopantoate reductase N-terminal" evidence="10">
    <location>
        <begin position="17"/>
        <end position="166"/>
    </location>
</feature>
<sequence>MQDLQTKVQTSGRKYRVGIVGAGSIGCFLTAILAQDPDLELLLFGRDYMGLELAAHGLTASWQSGTEHFQASLAAVAFYTSYVSLIEADIVLLTVKATALATLVHQIKPHLRPDVPIIALQNGIGISDIIQSQLHNPVYRAIVPFNVVKAAPGQFQQSSSGNLIWPTTPQILMQYVANVFHAQGLAVQSDSDMQAAEYGKLLLNLNNALNAISDLPLRQQLLHRDWRRLLAASMREWLAICDKEQVTPRQYTSVSPGILPWVLNLPDWLFRRLASRMLRIDPQARLSMYQDLLQGRRTEIMFLNGAVVALGQRYGIATPVNQAIVDWIHQYEAGSSIKPDPAQWCRQLGLK</sequence>
<comment type="caution">
    <text evidence="12">The sequence shown here is derived from an EMBL/GenBank/DDBJ whole genome shotgun (WGS) entry which is preliminary data.</text>
</comment>
<dbReference type="InterPro" id="IPR013752">
    <property type="entry name" value="KPA_reductase"/>
</dbReference>
<evidence type="ECO:0000259" key="11">
    <source>
        <dbReference type="Pfam" id="PF08546"/>
    </source>
</evidence>
<evidence type="ECO:0000256" key="4">
    <source>
        <dbReference type="ARBA" id="ARBA00019465"/>
    </source>
</evidence>
<evidence type="ECO:0000256" key="7">
    <source>
        <dbReference type="ARBA" id="ARBA00023002"/>
    </source>
</evidence>
<dbReference type="Gene3D" id="3.40.50.720">
    <property type="entry name" value="NAD(P)-binding Rossmann-like Domain"/>
    <property type="match status" value="1"/>
</dbReference>
<keyword evidence="13" id="KW-1185">Reference proteome</keyword>
<dbReference type="EC" id="1.1.1.169" evidence="3"/>
<gene>
    <name evidence="12" type="ORF">ACFFJP_10075</name>
</gene>
<dbReference type="NCBIfam" id="TIGR00745">
    <property type="entry name" value="apbA_panE"/>
    <property type="match status" value="1"/>
</dbReference>
<dbReference type="InterPro" id="IPR003710">
    <property type="entry name" value="ApbA"/>
</dbReference>
<evidence type="ECO:0000313" key="13">
    <source>
        <dbReference type="Proteomes" id="UP001589813"/>
    </source>
</evidence>
<protein>
    <recommendedName>
        <fullName evidence="4">2-dehydropantoate 2-reductase</fullName>
        <ecNumber evidence="3">1.1.1.169</ecNumber>
    </recommendedName>
    <alternativeName>
        <fullName evidence="8">Ketopantoate reductase</fullName>
    </alternativeName>
</protein>
<dbReference type="SUPFAM" id="SSF51735">
    <property type="entry name" value="NAD(P)-binding Rossmann-fold domains"/>
    <property type="match status" value="1"/>
</dbReference>
<evidence type="ECO:0000256" key="9">
    <source>
        <dbReference type="ARBA" id="ARBA00048793"/>
    </source>
</evidence>
<evidence type="ECO:0000256" key="8">
    <source>
        <dbReference type="ARBA" id="ARBA00032024"/>
    </source>
</evidence>
<evidence type="ECO:0000256" key="2">
    <source>
        <dbReference type="ARBA" id="ARBA00007870"/>
    </source>
</evidence>
<proteinExistence type="inferred from homology"/>
<dbReference type="PROSITE" id="PS51257">
    <property type="entry name" value="PROKAR_LIPOPROTEIN"/>
    <property type="match status" value="1"/>
</dbReference>
<dbReference type="InterPro" id="IPR050838">
    <property type="entry name" value="Ketopantoate_reductase"/>
</dbReference>
<dbReference type="PANTHER" id="PTHR43765:SF2">
    <property type="entry name" value="2-DEHYDROPANTOATE 2-REDUCTASE"/>
    <property type="match status" value="1"/>
</dbReference>
<dbReference type="InterPro" id="IPR008927">
    <property type="entry name" value="6-PGluconate_DH-like_C_sf"/>
</dbReference>